<evidence type="ECO:0000313" key="1">
    <source>
        <dbReference type="EMBL" id="MBK9719401.1"/>
    </source>
</evidence>
<comment type="caution">
    <text evidence="1">The sequence shown here is derived from an EMBL/GenBank/DDBJ whole genome shotgun (WGS) entry which is preliminary data.</text>
</comment>
<protein>
    <submittedName>
        <fullName evidence="1">Uncharacterized protein</fullName>
    </submittedName>
</protein>
<dbReference type="Proteomes" id="UP000808349">
    <property type="component" value="Unassembled WGS sequence"/>
</dbReference>
<name>A0A9D7SCD8_9BACT</name>
<organism evidence="1 2">
    <name type="scientific">Candidatus Defluviibacterium haderslevense</name>
    <dbReference type="NCBI Taxonomy" id="2981993"/>
    <lineage>
        <taxon>Bacteria</taxon>
        <taxon>Pseudomonadati</taxon>
        <taxon>Bacteroidota</taxon>
        <taxon>Saprospiria</taxon>
        <taxon>Saprospirales</taxon>
        <taxon>Saprospiraceae</taxon>
        <taxon>Candidatus Defluviibacterium</taxon>
    </lineage>
</organism>
<dbReference type="EMBL" id="JADKFW010000021">
    <property type="protein sequence ID" value="MBK9719401.1"/>
    <property type="molecule type" value="Genomic_DNA"/>
</dbReference>
<evidence type="ECO:0000313" key="2">
    <source>
        <dbReference type="Proteomes" id="UP000808349"/>
    </source>
</evidence>
<sequence>MKSQLIFLNLLFTIVLSAQKTDSIVIKQVDSLIKVSRSFTTSEDFEKALSINAMAEKIALEKLGSGSQ</sequence>
<proteinExistence type="predicted"/>
<gene>
    <name evidence="1" type="ORF">IPO85_18180</name>
</gene>
<dbReference type="AlphaFoldDB" id="A0A9D7SCD8"/>
<accession>A0A9D7SCD8</accession>
<reference evidence="1 2" key="1">
    <citation type="submission" date="2020-10" db="EMBL/GenBank/DDBJ databases">
        <title>Connecting structure to function with the recovery of over 1000 high-quality activated sludge metagenome-assembled genomes encoding full-length rRNA genes using long-read sequencing.</title>
        <authorList>
            <person name="Singleton C.M."/>
            <person name="Petriglieri F."/>
            <person name="Kristensen J.M."/>
            <person name="Kirkegaard R.H."/>
            <person name="Michaelsen T.Y."/>
            <person name="Andersen M.H."/>
            <person name="Karst S.M."/>
            <person name="Dueholm M.S."/>
            <person name="Nielsen P.H."/>
            <person name="Albertsen M."/>
        </authorList>
    </citation>
    <scope>NUCLEOTIDE SEQUENCE [LARGE SCALE GENOMIC DNA]</scope>
    <source>
        <strain evidence="1">Ribe_18-Q3-R11-54_BAT3C.373</strain>
    </source>
</reference>